<name>A0AAE0KWR0_9CHLO</name>
<gene>
    <name evidence="3" type="ORF">CYMTET_27647</name>
</gene>
<evidence type="ECO:0000313" key="3">
    <source>
        <dbReference type="EMBL" id="KAK3263566.1"/>
    </source>
</evidence>
<evidence type="ECO:0000256" key="2">
    <source>
        <dbReference type="SAM" id="SignalP"/>
    </source>
</evidence>
<feature type="region of interest" description="Disordered" evidence="1">
    <location>
        <begin position="76"/>
        <end position="181"/>
    </location>
</feature>
<feature type="chain" id="PRO_5042016298" description="Transmembrane protein" evidence="2">
    <location>
        <begin position="25"/>
        <end position="319"/>
    </location>
</feature>
<keyword evidence="2" id="KW-0732">Signal</keyword>
<accession>A0AAE0KWR0</accession>
<feature type="signal peptide" evidence="2">
    <location>
        <begin position="1"/>
        <end position="24"/>
    </location>
</feature>
<proteinExistence type="predicted"/>
<dbReference type="EMBL" id="LGRX02015278">
    <property type="protein sequence ID" value="KAK3263566.1"/>
    <property type="molecule type" value="Genomic_DNA"/>
</dbReference>
<reference evidence="3 4" key="1">
    <citation type="journal article" date="2015" name="Genome Biol. Evol.">
        <title>Comparative Genomics of a Bacterivorous Green Alga Reveals Evolutionary Causalities and Consequences of Phago-Mixotrophic Mode of Nutrition.</title>
        <authorList>
            <person name="Burns J.A."/>
            <person name="Paasch A."/>
            <person name="Narechania A."/>
            <person name="Kim E."/>
        </authorList>
    </citation>
    <scope>NUCLEOTIDE SEQUENCE [LARGE SCALE GENOMIC DNA]</scope>
    <source>
        <strain evidence="3 4">PLY_AMNH</strain>
    </source>
</reference>
<feature type="compositionally biased region" description="Basic and acidic residues" evidence="1">
    <location>
        <begin position="111"/>
        <end position="123"/>
    </location>
</feature>
<evidence type="ECO:0000256" key="1">
    <source>
        <dbReference type="SAM" id="MobiDB-lite"/>
    </source>
</evidence>
<feature type="compositionally biased region" description="Basic and acidic residues" evidence="1">
    <location>
        <begin position="130"/>
        <end position="139"/>
    </location>
</feature>
<feature type="compositionally biased region" description="Basic and acidic residues" evidence="1">
    <location>
        <begin position="159"/>
        <end position="176"/>
    </location>
</feature>
<protein>
    <recommendedName>
        <fullName evidence="5">Transmembrane protein</fullName>
    </recommendedName>
</protein>
<keyword evidence="4" id="KW-1185">Reference proteome</keyword>
<dbReference type="Proteomes" id="UP001190700">
    <property type="component" value="Unassembled WGS sequence"/>
</dbReference>
<evidence type="ECO:0000313" key="4">
    <source>
        <dbReference type="Proteomes" id="UP001190700"/>
    </source>
</evidence>
<dbReference type="AlphaFoldDB" id="A0AAE0KWR0"/>
<evidence type="ECO:0008006" key="5">
    <source>
        <dbReference type="Google" id="ProtNLM"/>
    </source>
</evidence>
<comment type="caution">
    <text evidence="3">The sequence shown here is derived from an EMBL/GenBank/DDBJ whole genome shotgun (WGS) entry which is preliminary data.</text>
</comment>
<organism evidence="3 4">
    <name type="scientific">Cymbomonas tetramitiformis</name>
    <dbReference type="NCBI Taxonomy" id="36881"/>
    <lineage>
        <taxon>Eukaryota</taxon>
        <taxon>Viridiplantae</taxon>
        <taxon>Chlorophyta</taxon>
        <taxon>Pyramimonadophyceae</taxon>
        <taxon>Pyramimonadales</taxon>
        <taxon>Pyramimonadaceae</taxon>
        <taxon>Cymbomonas</taxon>
    </lineage>
</organism>
<sequence length="319" mass="34869">MVHHRDVLIGSLLFLAVLTYFQSATSPSETSASLLEQESAAYIRSDRFSSTESFDEAGDEPSAKLLRASARRAAAKLRSHSQADDIDEDATDTAPVDSATFRASKSGKPHLKGDSTQEKGQREAHKKATTAHDAEEARASRGQAKHFSEGTKALEASEPDEKGAKPKKGKMEDQHPHHASTPFRWAMNLADEGENLTEEELAAREAFMLERANTTARMAVALQSWQKRMSAASEAGNLTEIVTLGLSALNTTQLITNRAQFEVYHASRRRSHLRYFVDMPASLDSETGSKDLIRKAKCVTYSRNNPLVAAMASPAIAPL</sequence>